<feature type="domain" description="Putative Flp pilus-assembly TadG-like N-terminal" evidence="2">
    <location>
        <begin position="17"/>
        <end position="63"/>
    </location>
</feature>
<dbReference type="InterPro" id="IPR028087">
    <property type="entry name" value="Tad_N"/>
</dbReference>
<dbReference type="Gene3D" id="3.40.50.410">
    <property type="entry name" value="von Willebrand factor, type A domain"/>
    <property type="match status" value="1"/>
</dbReference>
<comment type="caution">
    <text evidence="3">The sequence shown here is derived from an EMBL/GenBank/DDBJ whole genome shotgun (WGS) entry which is preliminary data.</text>
</comment>
<proteinExistence type="predicted"/>
<evidence type="ECO:0000313" key="4">
    <source>
        <dbReference type="Proteomes" id="UP000032515"/>
    </source>
</evidence>
<sequence>MLPISNLARRFYRNENGNIAVIFALALLPVLILIGCAVDYARATQLRAKLQAAADAASIAAVARQSETAKAFLQMTKDGEVEGGATEAKLMFDGNIDGLTGFTLKEFKATVKKSSSQLTAVTEFTADVPTMFLGVINKTVLTIGGSSTSTSGMPLYIDFYLLLDNSPSMGVGATKADVDIMVEATKNKSSDSKCAFACHDTENSNNYYKLAKSKGVKMRIDRLRDATVQLMDTARSTATYSDQYRMAIYDFNRSASAAQSAAVRKLGALTSNMSDAKIAASSTDLMTVNGQNEYNDQDTSFTEIFKAMDKEIPAAGPGTKNAPQKYLFFVSDGVADEANSSCAKKKTGNRCQSPINTKLCQTIKDSDVKIAVLYTTYLELPTNDWYKEWIAPFNKGPFGPSPNSEIANNMRACSSDGLYFEVSQDEDISAAMNALFQKAVANARISR</sequence>
<dbReference type="PATRIC" id="fig|1076.23.peg.5963"/>
<name>A0A0D7E7L2_RHOPL</name>
<dbReference type="InterPro" id="IPR036465">
    <property type="entry name" value="vWFA_dom_sf"/>
</dbReference>
<feature type="transmembrane region" description="Helical" evidence="1">
    <location>
        <begin position="20"/>
        <end position="41"/>
    </location>
</feature>
<organism evidence="3 4">
    <name type="scientific">Rhodopseudomonas palustris</name>
    <dbReference type="NCBI Taxonomy" id="1076"/>
    <lineage>
        <taxon>Bacteria</taxon>
        <taxon>Pseudomonadati</taxon>
        <taxon>Pseudomonadota</taxon>
        <taxon>Alphaproteobacteria</taxon>
        <taxon>Hyphomicrobiales</taxon>
        <taxon>Nitrobacteraceae</taxon>
        <taxon>Rhodopseudomonas</taxon>
    </lineage>
</organism>
<dbReference type="EMBL" id="JXXE01000570">
    <property type="protein sequence ID" value="KIZ36586.1"/>
    <property type="molecule type" value="Genomic_DNA"/>
</dbReference>
<evidence type="ECO:0000256" key="1">
    <source>
        <dbReference type="SAM" id="Phobius"/>
    </source>
</evidence>
<evidence type="ECO:0000259" key="2">
    <source>
        <dbReference type="Pfam" id="PF13400"/>
    </source>
</evidence>
<protein>
    <submittedName>
        <fullName evidence="3">Pilus assembly protein TadG</fullName>
    </submittedName>
</protein>
<gene>
    <name evidence="3" type="ORF">OO17_24565</name>
</gene>
<dbReference type="OrthoDB" id="7624353at2"/>
<dbReference type="Proteomes" id="UP000032515">
    <property type="component" value="Unassembled WGS sequence"/>
</dbReference>
<accession>A0A0D7E7L2</accession>
<reference evidence="3 4" key="1">
    <citation type="submission" date="2014-11" db="EMBL/GenBank/DDBJ databases">
        <title>Genomics and ecophysiology of heterotrophic nitrogen fixing bacteria isolated from estuarine surface water.</title>
        <authorList>
            <person name="Bentzon-Tilia M."/>
            <person name="Severin I."/>
            <person name="Hansen L.H."/>
            <person name="Riemann L."/>
        </authorList>
    </citation>
    <scope>NUCLEOTIDE SEQUENCE [LARGE SCALE GENOMIC DNA]</scope>
    <source>
        <strain evidence="3 4">BAL398</strain>
    </source>
</reference>
<dbReference type="RefSeq" id="WP_044416733.1">
    <property type="nucleotide sequence ID" value="NZ_JXXE01000570.1"/>
</dbReference>
<keyword evidence="1" id="KW-1133">Transmembrane helix</keyword>
<keyword evidence="1" id="KW-0472">Membrane</keyword>
<dbReference type="Pfam" id="PF13400">
    <property type="entry name" value="Tad"/>
    <property type="match status" value="1"/>
</dbReference>
<keyword evidence="1" id="KW-0812">Transmembrane</keyword>
<evidence type="ECO:0000313" key="3">
    <source>
        <dbReference type="EMBL" id="KIZ36586.1"/>
    </source>
</evidence>
<dbReference type="AlphaFoldDB" id="A0A0D7E7L2"/>